<keyword evidence="2" id="KW-0680">Restriction system</keyword>
<sequence>MTVPFAIPASWSWGKLSDVVSRIEAGKSFTCHPRRARADEWGVIKVSAMTWGEFREQENKAVPTDRDIDPRHEIRPGDLLISRANTEQYVGAPVLVQNCRPQLLLSDKSLRLVPAEDVDPRWLLAALASPFVRRQISSRASGQQDSMRNISQGALLGIDLPIPPLAEQYRIVDFLEDALAALGRGIDALAAAEVKVQALDRHLRSHAVGGGRSLGETIPMRLHDVADARTPVLGGYLPDGWSVATLGSISSDWGYGTSAKCSYEASGVPVLRIPNVQNGEISLSDVKYSVDVAQSLDGFFVNSGDLLFVRTNGSPRLIGRVAVVRQDMPVAFASYLIRFRLKPGVVDPDWVAFVVSSPAWRRHIEKAAASSAGQYNLNSKILARLPIPMPPLNEQRALLSSMAETRTLINGVDRELIAARRRAAALRASLLAEAFAGRLVPQDPDDEPASDLLARIRADREAALPMQKARSRRTKKDLPAPPTRVTGDDYQQEALPL</sequence>
<name>A0A2W2CNY3_9ACTN</name>
<comment type="subunit">
    <text evidence="4">The methyltransferase is composed of M and S polypeptides.</text>
</comment>
<keyword evidence="3" id="KW-0238">DNA-binding</keyword>
<evidence type="ECO:0000256" key="2">
    <source>
        <dbReference type="ARBA" id="ARBA00022747"/>
    </source>
</evidence>
<feature type="region of interest" description="Disordered" evidence="5">
    <location>
        <begin position="463"/>
        <end position="497"/>
    </location>
</feature>
<dbReference type="GO" id="GO:0003677">
    <property type="term" value="F:DNA binding"/>
    <property type="evidence" value="ECO:0007669"/>
    <property type="project" value="UniProtKB-KW"/>
</dbReference>
<dbReference type="GO" id="GO:0009307">
    <property type="term" value="P:DNA restriction-modification system"/>
    <property type="evidence" value="ECO:0007669"/>
    <property type="project" value="UniProtKB-KW"/>
</dbReference>
<dbReference type="Proteomes" id="UP000248627">
    <property type="component" value="Unassembled WGS sequence"/>
</dbReference>
<protein>
    <recommendedName>
        <fullName evidence="6">Type I restriction modification DNA specificity domain-containing protein</fullName>
    </recommendedName>
</protein>
<evidence type="ECO:0000256" key="5">
    <source>
        <dbReference type="SAM" id="MobiDB-lite"/>
    </source>
</evidence>
<dbReference type="OrthoDB" id="3197085at2"/>
<feature type="domain" description="Type I restriction modification DNA specificity" evidence="6">
    <location>
        <begin position="238"/>
        <end position="397"/>
    </location>
</feature>
<dbReference type="PANTHER" id="PTHR43140:SF1">
    <property type="entry name" value="TYPE I RESTRICTION ENZYME ECOKI SPECIFICITY SUBUNIT"/>
    <property type="match status" value="1"/>
</dbReference>
<evidence type="ECO:0000313" key="7">
    <source>
        <dbReference type="EMBL" id="PZF90079.1"/>
    </source>
</evidence>
<comment type="caution">
    <text evidence="7">The sequence shown here is derived from an EMBL/GenBank/DDBJ whole genome shotgun (WGS) entry which is preliminary data.</text>
</comment>
<reference evidence="7 8" key="1">
    <citation type="submission" date="2018-01" db="EMBL/GenBank/DDBJ databases">
        <title>Draft genome sequence of Jishengella endophytica.</title>
        <authorList>
            <person name="Sahin N."/>
            <person name="Ay H."/>
            <person name="Saygin H."/>
        </authorList>
    </citation>
    <scope>NUCLEOTIDE SEQUENCE [LARGE SCALE GENOMIC DNA]</scope>
    <source>
        <strain evidence="7 8">DSM 45430</strain>
    </source>
</reference>
<accession>A0A2W2CNY3</accession>
<dbReference type="SUPFAM" id="SSF116734">
    <property type="entry name" value="DNA methylase specificity domain"/>
    <property type="match status" value="2"/>
</dbReference>
<dbReference type="InterPro" id="IPR000055">
    <property type="entry name" value="Restrct_endonuc_typeI_TRD"/>
</dbReference>
<keyword evidence="8" id="KW-1185">Reference proteome</keyword>
<dbReference type="InterPro" id="IPR051212">
    <property type="entry name" value="Type-I_RE_S_subunit"/>
</dbReference>
<dbReference type="Gene3D" id="3.90.220.20">
    <property type="entry name" value="DNA methylase specificity domains"/>
    <property type="match status" value="2"/>
</dbReference>
<dbReference type="RefSeq" id="WP_111245418.1">
    <property type="nucleotide sequence ID" value="NZ_POTX01000200.1"/>
</dbReference>
<organism evidence="7 8">
    <name type="scientific">Micromonospora endophytica</name>
    <dbReference type="NCBI Taxonomy" id="515350"/>
    <lineage>
        <taxon>Bacteria</taxon>
        <taxon>Bacillati</taxon>
        <taxon>Actinomycetota</taxon>
        <taxon>Actinomycetes</taxon>
        <taxon>Micromonosporales</taxon>
        <taxon>Micromonosporaceae</taxon>
        <taxon>Micromonospora</taxon>
    </lineage>
</organism>
<evidence type="ECO:0000256" key="4">
    <source>
        <dbReference type="ARBA" id="ARBA00038652"/>
    </source>
</evidence>
<dbReference type="CDD" id="cd17261">
    <property type="entry name" value="RMtype1_S_EcoKI-TRD2-CR2_like"/>
    <property type="match status" value="1"/>
</dbReference>
<evidence type="ECO:0000313" key="8">
    <source>
        <dbReference type="Proteomes" id="UP000248627"/>
    </source>
</evidence>
<dbReference type="AlphaFoldDB" id="A0A2W2CNY3"/>
<evidence type="ECO:0000259" key="6">
    <source>
        <dbReference type="Pfam" id="PF01420"/>
    </source>
</evidence>
<dbReference type="Pfam" id="PF01420">
    <property type="entry name" value="Methylase_S"/>
    <property type="match status" value="1"/>
</dbReference>
<dbReference type="EMBL" id="POTX01000200">
    <property type="protein sequence ID" value="PZF90079.1"/>
    <property type="molecule type" value="Genomic_DNA"/>
</dbReference>
<dbReference type="PANTHER" id="PTHR43140">
    <property type="entry name" value="TYPE-1 RESTRICTION ENZYME ECOKI SPECIFICITY PROTEIN"/>
    <property type="match status" value="1"/>
</dbReference>
<gene>
    <name evidence="7" type="ORF">C1I93_23225</name>
</gene>
<dbReference type="InterPro" id="IPR044946">
    <property type="entry name" value="Restrct_endonuc_typeI_TRD_sf"/>
</dbReference>
<dbReference type="CDD" id="cd17517">
    <property type="entry name" value="RMtype1_S_EcoKI_StySPI-TRD2-CR2_like"/>
    <property type="match status" value="1"/>
</dbReference>
<evidence type="ECO:0000256" key="3">
    <source>
        <dbReference type="ARBA" id="ARBA00023125"/>
    </source>
</evidence>
<comment type="similarity">
    <text evidence="1">Belongs to the type-I restriction system S methylase family.</text>
</comment>
<proteinExistence type="inferred from homology"/>
<evidence type="ECO:0000256" key="1">
    <source>
        <dbReference type="ARBA" id="ARBA00010923"/>
    </source>
</evidence>